<evidence type="ECO:0000313" key="1">
    <source>
        <dbReference type="EMBL" id="KAK0425417.1"/>
    </source>
</evidence>
<comment type="caution">
    <text evidence="1">The sequence shown here is derived from an EMBL/GenBank/DDBJ whole genome shotgun (WGS) entry which is preliminary data.</text>
</comment>
<evidence type="ECO:0000313" key="2">
    <source>
        <dbReference type="Proteomes" id="UP001175271"/>
    </source>
</evidence>
<protein>
    <submittedName>
        <fullName evidence="1">Uncharacterized protein</fullName>
    </submittedName>
</protein>
<accession>A0AA39M8Z3</accession>
<dbReference type="AlphaFoldDB" id="A0AA39M8Z3"/>
<dbReference type="EMBL" id="JAUCMV010000001">
    <property type="protein sequence ID" value="KAK0425417.1"/>
    <property type="molecule type" value="Genomic_DNA"/>
</dbReference>
<reference evidence="1" key="1">
    <citation type="submission" date="2023-06" db="EMBL/GenBank/DDBJ databases">
        <title>Genomic analysis of the entomopathogenic nematode Steinernema hermaphroditum.</title>
        <authorList>
            <person name="Schwarz E.M."/>
            <person name="Heppert J.K."/>
            <person name="Baniya A."/>
            <person name="Schwartz H.T."/>
            <person name="Tan C.-H."/>
            <person name="Antoshechkin I."/>
            <person name="Sternberg P.W."/>
            <person name="Goodrich-Blair H."/>
            <person name="Dillman A.R."/>
        </authorList>
    </citation>
    <scope>NUCLEOTIDE SEQUENCE</scope>
    <source>
        <strain evidence="1">PS9179</strain>
        <tissue evidence="1">Whole animal</tissue>
    </source>
</reference>
<sequence length="139" mass="15494">MEVLGIECSASQWRVFLARGEEPPAWTLFTSKCEDDASSTPFGGHSSPTRMDSVPPVFFYAVLARLPPDEVEGAVTLESVWRRYGREKATTQNRLAPGTSSPKVRRRLEEDAFELRWQIPGTQKRSKWAPGKGAPLLSS</sequence>
<name>A0AA39M8Z3_9BILA</name>
<keyword evidence="2" id="KW-1185">Reference proteome</keyword>
<organism evidence="1 2">
    <name type="scientific">Steinernema hermaphroditum</name>
    <dbReference type="NCBI Taxonomy" id="289476"/>
    <lineage>
        <taxon>Eukaryota</taxon>
        <taxon>Metazoa</taxon>
        <taxon>Ecdysozoa</taxon>
        <taxon>Nematoda</taxon>
        <taxon>Chromadorea</taxon>
        <taxon>Rhabditida</taxon>
        <taxon>Tylenchina</taxon>
        <taxon>Panagrolaimomorpha</taxon>
        <taxon>Strongyloidoidea</taxon>
        <taxon>Steinernematidae</taxon>
        <taxon>Steinernema</taxon>
    </lineage>
</organism>
<dbReference type="Proteomes" id="UP001175271">
    <property type="component" value="Unassembled WGS sequence"/>
</dbReference>
<gene>
    <name evidence="1" type="ORF">QR680_009189</name>
</gene>
<proteinExistence type="predicted"/>